<keyword evidence="3" id="KW-1185">Reference proteome</keyword>
<reference evidence="2 3" key="1">
    <citation type="submission" date="2021-07" db="EMBL/GenBank/DDBJ databases">
        <title>complete genome sequencing of Tessaracoccus sp.J1M15.</title>
        <authorList>
            <person name="Bae J.-W."/>
            <person name="Kim D.-y."/>
        </authorList>
    </citation>
    <scope>NUCLEOTIDE SEQUENCE [LARGE SCALE GENOMIC DNA]</scope>
    <source>
        <strain evidence="2 3">J1M15</strain>
    </source>
</reference>
<protein>
    <submittedName>
        <fullName evidence="2">Uncharacterized protein</fullName>
    </submittedName>
</protein>
<feature type="region of interest" description="Disordered" evidence="1">
    <location>
        <begin position="1"/>
        <end position="29"/>
    </location>
</feature>
<sequence length="103" mass="11010">MGRRPAAEDRELPTRQQARPGEAIPRGRWGDRVDALQDPVRAFVADQPTQESLGAAAGEQLRRGGDAALEPDQGRQSDCIVVSVGRPTERTIDLGLDAPEGGP</sequence>
<name>A0ABX8SMI0_9ACTN</name>
<organism evidence="2 3">
    <name type="scientific">Tessaracoccus palaemonis</name>
    <dbReference type="NCBI Taxonomy" id="2829499"/>
    <lineage>
        <taxon>Bacteria</taxon>
        <taxon>Bacillati</taxon>
        <taxon>Actinomycetota</taxon>
        <taxon>Actinomycetes</taxon>
        <taxon>Propionibacteriales</taxon>
        <taxon>Propionibacteriaceae</taxon>
        <taxon>Tessaracoccus</taxon>
    </lineage>
</organism>
<dbReference type="Proteomes" id="UP000824504">
    <property type="component" value="Chromosome"/>
</dbReference>
<feature type="compositionally biased region" description="Basic and acidic residues" evidence="1">
    <location>
        <begin position="1"/>
        <end position="13"/>
    </location>
</feature>
<gene>
    <name evidence="2" type="ORF">KDB89_02440</name>
</gene>
<evidence type="ECO:0000313" key="2">
    <source>
        <dbReference type="EMBL" id="QXT63363.1"/>
    </source>
</evidence>
<evidence type="ECO:0000256" key="1">
    <source>
        <dbReference type="SAM" id="MobiDB-lite"/>
    </source>
</evidence>
<proteinExistence type="predicted"/>
<evidence type="ECO:0000313" key="3">
    <source>
        <dbReference type="Proteomes" id="UP000824504"/>
    </source>
</evidence>
<accession>A0ABX8SMI0</accession>
<dbReference type="EMBL" id="CP079216">
    <property type="protein sequence ID" value="QXT63363.1"/>
    <property type="molecule type" value="Genomic_DNA"/>
</dbReference>